<organism evidence="2 3">
    <name type="scientific">Entomortierella parvispora</name>
    <dbReference type="NCBI Taxonomy" id="205924"/>
    <lineage>
        <taxon>Eukaryota</taxon>
        <taxon>Fungi</taxon>
        <taxon>Fungi incertae sedis</taxon>
        <taxon>Mucoromycota</taxon>
        <taxon>Mortierellomycotina</taxon>
        <taxon>Mortierellomycetes</taxon>
        <taxon>Mortierellales</taxon>
        <taxon>Mortierellaceae</taxon>
        <taxon>Entomortierella</taxon>
    </lineage>
</organism>
<dbReference type="SUPFAM" id="SSF52047">
    <property type="entry name" value="RNI-like"/>
    <property type="match status" value="1"/>
</dbReference>
<dbReference type="Proteomes" id="UP000827284">
    <property type="component" value="Unassembled WGS sequence"/>
</dbReference>
<dbReference type="Gene3D" id="3.80.10.10">
    <property type="entry name" value="Ribonuclease Inhibitor"/>
    <property type="match status" value="1"/>
</dbReference>
<dbReference type="EMBL" id="BQFW01000005">
    <property type="protein sequence ID" value="GJJ71396.1"/>
    <property type="molecule type" value="Genomic_DNA"/>
</dbReference>
<proteinExistence type="predicted"/>
<evidence type="ECO:0000256" key="1">
    <source>
        <dbReference type="SAM" id="MobiDB-lite"/>
    </source>
</evidence>
<evidence type="ECO:0000313" key="3">
    <source>
        <dbReference type="Proteomes" id="UP000827284"/>
    </source>
</evidence>
<reference evidence="2" key="1">
    <citation type="submission" date="2021-11" db="EMBL/GenBank/DDBJ databases">
        <authorList>
            <person name="Herlambang A."/>
            <person name="Guo Y."/>
            <person name="Takashima Y."/>
            <person name="Nishizawa T."/>
        </authorList>
    </citation>
    <scope>NUCLEOTIDE SEQUENCE</scope>
    <source>
        <strain evidence="2">E1425</strain>
    </source>
</reference>
<dbReference type="AlphaFoldDB" id="A0A9P3LUQ4"/>
<name>A0A9P3LUQ4_9FUNG</name>
<reference evidence="2" key="2">
    <citation type="journal article" date="2022" name="Microbiol. Resour. Announc.">
        <title>Whole-Genome Sequence of Entomortierella parvispora E1425, a Mucoromycotan Fungus Associated with Burkholderiaceae-Related Endosymbiotic Bacteria.</title>
        <authorList>
            <person name="Herlambang A."/>
            <person name="Guo Y."/>
            <person name="Takashima Y."/>
            <person name="Narisawa K."/>
            <person name="Ohta H."/>
            <person name="Nishizawa T."/>
        </authorList>
    </citation>
    <scope>NUCLEOTIDE SEQUENCE</scope>
    <source>
        <strain evidence="2">E1425</strain>
    </source>
</reference>
<accession>A0A9P3LUQ4</accession>
<gene>
    <name evidence="2" type="ORF">EMPS_03746</name>
</gene>
<comment type="caution">
    <text evidence="2">The sequence shown here is derived from an EMBL/GenBank/DDBJ whole genome shotgun (WGS) entry which is preliminary data.</text>
</comment>
<sequence length="766" mass="85771">MDSALAPASGSMEKAVSLPKVLTCIFSWLRDEKNALRSLRLVSKLFMATANQFFRIHLMADYAIEHNCIQEAPSIIGGLTFTFPRIITEETDKFNRSRGLEPQDNTIIPDFCSMVARNCVHLAKVKIVLEGPHSEEITQSLSCLFSQNPQTAAVFRIKSHQFIFGSKFGQSVQDTFHSNLPDSCTGLLPTSDYFPSESAFSGLEELRVIKRFRVEIPSLYRILQLKTCPEIASATSFLGPVCWNDMERETRLLTSFSTARPSRTLRIFDIATSICSVNELYALKEQAPGLEEVNFLSIGNTDERITDDLAFERDSARASGTLRLKKLSLMTTEARYAKLLLGRLCDPTVLTSYVTGFIYNKGLESNAAGSITPSDRVLSELLDEMRVDPISGRPQEGFLRELGIKDTSDRSTECVDWLQRLKDTPRLHRLERLSLPLTVDEFLDLFDMPIPLVKTGEETLDVTASTGTKTTATTVTTTTAVMTDTGGEEEGKAEGRKEETRVEVRQQPLMAFPACSSLKYIYLGGCGAKNISEKSGQQFADYLVRSLPRLEHLAVPNCSFTDLTFFNAIAPATLHPSTLSSLPSVSQDVGSTGSLERDHSSSRNSNNLSNTGINRLESLEMSLNFLSRSEFQALPKSEHTTDLIKRRDALLLSHTRISPGVEGYSEYQVVECDLRLETQKMFLQAQPIQIHEGRIEQFLAILDRFQRRKGDPRVRSYVAGMKRLTIHQTGMPDVYVEKLATLIASQFPELDFKISSGTYRFERIRR</sequence>
<keyword evidence="3" id="KW-1185">Reference proteome</keyword>
<feature type="region of interest" description="Disordered" evidence="1">
    <location>
        <begin position="580"/>
        <end position="611"/>
    </location>
</feature>
<protein>
    <submittedName>
        <fullName evidence="2">Uncharacterized protein</fullName>
    </submittedName>
</protein>
<dbReference type="InterPro" id="IPR032675">
    <property type="entry name" value="LRR_dom_sf"/>
</dbReference>
<evidence type="ECO:0000313" key="2">
    <source>
        <dbReference type="EMBL" id="GJJ71396.1"/>
    </source>
</evidence>